<protein>
    <submittedName>
        <fullName evidence="1">Uncharacterized protein</fullName>
    </submittedName>
</protein>
<sequence>MGGLIKYMYELPILEAYDRAAYKIRHIMDFPQTSLYADGNHYFLPFPNVKKLGDRWYLYFARELKYFVYKEVGVDLVLEKTVDMEVNDAVLPVGVPFVEVAEYSMGRQPTGMIDQFYHYKRHTIVIYRKGIPEEKVLLNQTDPSVELVNKSYAAVFDEENNLLKNDIPVPDGLIFSRAITENGEILALKNQEHFGVEEDFVVYYKLKMIYE</sequence>
<dbReference type="EMBL" id="QUNF01000025">
    <property type="protein sequence ID" value="REG81727.1"/>
    <property type="molecule type" value="Genomic_DNA"/>
</dbReference>
<accession>A0A3E0DJU4</accession>
<dbReference type="RefSeq" id="WP_140160611.1">
    <property type="nucleotide sequence ID" value="NZ_MSSW01000056.1"/>
</dbReference>
<organism evidence="1 2">
    <name type="scientific">Algoriphagus antarcticus</name>
    <dbReference type="NCBI Taxonomy" id="238540"/>
    <lineage>
        <taxon>Bacteria</taxon>
        <taxon>Pseudomonadati</taxon>
        <taxon>Bacteroidota</taxon>
        <taxon>Cytophagia</taxon>
        <taxon>Cytophagales</taxon>
        <taxon>Cyclobacteriaceae</taxon>
        <taxon>Algoriphagus</taxon>
    </lineage>
</organism>
<name>A0A3E0DJU4_9BACT</name>
<proteinExistence type="predicted"/>
<dbReference type="Proteomes" id="UP000256405">
    <property type="component" value="Unassembled WGS sequence"/>
</dbReference>
<dbReference type="AlphaFoldDB" id="A0A3E0DJU4"/>
<evidence type="ECO:0000313" key="2">
    <source>
        <dbReference type="Proteomes" id="UP000256405"/>
    </source>
</evidence>
<gene>
    <name evidence="1" type="ORF">C8N25_12572</name>
</gene>
<evidence type="ECO:0000313" key="1">
    <source>
        <dbReference type="EMBL" id="REG81727.1"/>
    </source>
</evidence>
<keyword evidence="2" id="KW-1185">Reference proteome</keyword>
<reference evidence="1 2" key="1">
    <citation type="submission" date="2018-08" db="EMBL/GenBank/DDBJ databases">
        <title>Genomic Encyclopedia of Archaeal and Bacterial Type Strains, Phase II (KMG-II): from individual species to whole genera.</title>
        <authorList>
            <person name="Goeker M."/>
        </authorList>
    </citation>
    <scope>NUCLEOTIDE SEQUENCE [LARGE SCALE GENOMIC DNA]</scope>
    <source>
        <strain evidence="1 2">DSM 15986</strain>
    </source>
</reference>
<dbReference type="OrthoDB" id="818779at2"/>
<comment type="caution">
    <text evidence="1">The sequence shown here is derived from an EMBL/GenBank/DDBJ whole genome shotgun (WGS) entry which is preliminary data.</text>
</comment>